<feature type="domain" description="Trafficking protein particle complex subunit 13 middle" evidence="4">
    <location>
        <begin position="247"/>
        <end position="357"/>
    </location>
</feature>
<dbReference type="Pfam" id="PF23643">
    <property type="entry name" value="TRAPPC13_C"/>
    <property type="match status" value="1"/>
</dbReference>
<dbReference type="InterPro" id="IPR055428">
    <property type="entry name" value="TRAPPC13_C"/>
</dbReference>
<accession>A0ABR4Q1K7</accession>
<dbReference type="InterPro" id="IPR055427">
    <property type="entry name" value="TRAPPC13_N"/>
</dbReference>
<protein>
    <submittedName>
        <fullName evidence="5">Uncharacterized protein</fullName>
    </submittedName>
</protein>
<evidence type="ECO:0000259" key="4">
    <source>
        <dbReference type="Pfam" id="PF23647"/>
    </source>
</evidence>
<feature type="domain" description="Trafficking protein particle complex subunit 13 C-terminal" evidence="3">
    <location>
        <begin position="438"/>
        <end position="499"/>
    </location>
</feature>
<proteinExistence type="inferred from homology"/>
<dbReference type="Pfam" id="PF23647">
    <property type="entry name" value="TRAPPC13_M"/>
    <property type="match status" value="1"/>
</dbReference>
<dbReference type="PANTHER" id="PTHR13134">
    <property type="entry name" value="TRAFFICKING PROTEIN PARTICLE COMPLEX SUBUNIT 13"/>
    <property type="match status" value="1"/>
</dbReference>
<evidence type="ECO:0000259" key="2">
    <source>
        <dbReference type="Pfam" id="PF06159"/>
    </source>
</evidence>
<evidence type="ECO:0000256" key="1">
    <source>
        <dbReference type="ARBA" id="ARBA00010785"/>
    </source>
</evidence>
<dbReference type="Pfam" id="PF06159">
    <property type="entry name" value="TRAPPC13_N"/>
    <property type="match status" value="1"/>
</dbReference>
<comment type="caution">
    <text evidence="5">The sequence shown here is derived from an EMBL/GenBank/DDBJ whole genome shotgun (WGS) entry which is preliminary data.</text>
</comment>
<sequence>MCVRACVQEAGANGVGVARRLNRPVFVPVPPVGAEPLSDNYAGFWAKSQLDNCCRLLGHQTEDQLMLGGPCDMLSLPQNFGILFLGETFICHINLHNESGVECKNVVLKVAVQGSGEYTPLPIRGVSAGQLPSVAEGGGVGGWSNEGCRLRPQENFNAVVQYDLKELGENTLICVVSYVARVPSSSFAVPVSAHQLPSPAGLQQPQFATDKSPYKNDSEREVNVPMKLTKNFKFTVGKPFDFKPTQFPTSGSNIYVGAQIENLMPQPLIVERLAWEPGPLIKVTDLNSLVDWTRSRRKGRLTPTFMAPRDVWRLLYLTQPLNPCTAPAAGEVKLGHLDIAWRTTMGETGHLLTFPCESNTPHYTDVSMSIIKLPTQIVVENPFQMVCEITNRSSRVLELLLSRPHTAKTKTTETSSTTSDSVSTSATTAAAATTAAFPAFVWTGVTHQRLESLAPAASIQLSLEFVPVTTGLQEVPSFELRDVSTEERFIFSNLGWILVTNAPAA</sequence>
<name>A0ABR4Q1K7_9CEST</name>
<comment type="similarity">
    <text evidence="1">Belongs to the TRAPPC13 family.</text>
</comment>
<gene>
    <name evidence="5" type="ORF">TcWFU_003782</name>
</gene>
<dbReference type="InterPro" id="IPR010378">
    <property type="entry name" value="TRAPPC13"/>
</dbReference>
<dbReference type="InterPro" id="IPR055429">
    <property type="entry name" value="TRAPPC13_M"/>
</dbReference>
<evidence type="ECO:0000259" key="3">
    <source>
        <dbReference type="Pfam" id="PF23643"/>
    </source>
</evidence>
<reference evidence="5 6" key="1">
    <citation type="journal article" date="2022" name="Front. Cell. Infect. Microbiol.">
        <title>The Genomes of Two Strains of Taenia crassiceps the Animal Model for the Study of Human Cysticercosis.</title>
        <authorList>
            <person name="Bobes R.J."/>
            <person name="Estrada K."/>
            <person name="Rios-Valencia D.G."/>
            <person name="Calderon-Gallegos A."/>
            <person name="de la Torre P."/>
            <person name="Carrero J.C."/>
            <person name="Sanchez-Flores A."/>
            <person name="Laclette J.P."/>
        </authorList>
    </citation>
    <scope>NUCLEOTIDE SEQUENCE [LARGE SCALE GENOMIC DNA]</scope>
    <source>
        <strain evidence="5">WFUcys</strain>
    </source>
</reference>
<feature type="domain" description="Trafficking protein particle complex subunit 13 N-terminal" evidence="2">
    <location>
        <begin position="20"/>
        <end position="180"/>
    </location>
</feature>
<keyword evidence="6" id="KW-1185">Reference proteome</keyword>
<evidence type="ECO:0000313" key="6">
    <source>
        <dbReference type="Proteomes" id="UP001651158"/>
    </source>
</evidence>
<organism evidence="5 6">
    <name type="scientific">Taenia crassiceps</name>
    <dbReference type="NCBI Taxonomy" id="6207"/>
    <lineage>
        <taxon>Eukaryota</taxon>
        <taxon>Metazoa</taxon>
        <taxon>Spiralia</taxon>
        <taxon>Lophotrochozoa</taxon>
        <taxon>Platyhelminthes</taxon>
        <taxon>Cestoda</taxon>
        <taxon>Eucestoda</taxon>
        <taxon>Cyclophyllidea</taxon>
        <taxon>Taeniidae</taxon>
        <taxon>Taenia</taxon>
    </lineage>
</organism>
<dbReference type="PANTHER" id="PTHR13134:SF3">
    <property type="entry name" value="TRAFFICKING PROTEIN PARTICLE COMPLEX SUBUNIT 13"/>
    <property type="match status" value="1"/>
</dbReference>
<evidence type="ECO:0000313" key="5">
    <source>
        <dbReference type="EMBL" id="KAL5103238.1"/>
    </source>
</evidence>
<dbReference type="Proteomes" id="UP001651158">
    <property type="component" value="Unassembled WGS sequence"/>
</dbReference>
<dbReference type="EMBL" id="JAKROA010000019">
    <property type="protein sequence ID" value="KAL5103238.1"/>
    <property type="molecule type" value="Genomic_DNA"/>
</dbReference>